<feature type="region of interest" description="Disordered" evidence="5">
    <location>
        <begin position="289"/>
        <end position="309"/>
    </location>
</feature>
<dbReference type="AlphaFoldDB" id="A0A327WYY0"/>
<dbReference type="OrthoDB" id="9802424at2"/>
<gene>
    <name evidence="7" type="ORF">B0I24_105134</name>
    <name evidence="8" type="ORF">CWE07_07080</name>
</gene>
<keyword evidence="3 4" id="KW-0443">Lipid metabolism</keyword>
<dbReference type="InterPro" id="IPR016035">
    <property type="entry name" value="Acyl_Trfase/lysoPLipase"/>
</dbReference>
<evidence type="ECO:0000313" key="9">
    <source>
        <dbReference type="Proteomes" id="UP000249203"/>
    </source>
</evidence>
<evidence type="ECO:0000313" key="7">
    <source>
        <dbReference type="EMBL" id="RAJ98381.1"/>
    </source>
</evidence>
<dbReference type="InterPro" id="IPR037483">
    <property type="entry name" value="YjjU-like"/>
</dbReference>
<evidence type="ECO:0000256" key="1">
    <source>
        <dbReference type="ARBA" id="ARBA00022801"/>
    </source>
</evidence>
<dbReference type="InterPro" id="IPR050301">
    <property type="entry name" value="NTE"/>
</dbReference>
<keyword evidence="1 4" id="KW-0378">Hydrolase</keyword>
<feature type="short sequence motif" description="DGA/G" evidence="4">
    <location>
        <begin position="166"/>
        <end position="168"/>
    </location>
</feature>
<dbReference type="InterPro" id="IPR002641">
    <property type="entry name" value="PNPLA_dom"/>
</dbReference>
<dbReference type="GO" id="GO:0016787">
    <property type="term" value="F:hydrolase activity"/>
    <property type="evidence" value="ECO:0007669"/>
    <property type="project" value="UniProtKB-UniRule"/>
</dbReference>
<dbReference type="Gene3D" id="3.40.1090.10">
    <property type="entry name" value="Cytosolic phospholipase A2 catalytic domain"/>
    <property type="match status" value="2"/>
</dbReference>
<dbReference type="RefSeq" id="WP_111569219.1">
    <property type="nucleotide sequence ID" value="NZ_PIPK01000005.1"/>
</dbReference>
<reference evidence="7 9" key="2">
    <citation type="submission" date="2018-06" db="EMBL/GenBank/DDBJ databases">
        <title>Genomic Encyclopedia of Type Strains, Phase III (KMG-III): the genomes of soil and plant-associated and newly described type strains.</title>
        <authorList>
            <person name="Whitman W."/>
        </authorList>
    </citation>
    <scope>NUCLEOTIDE SEQUENCE [LARGE SCALE GENOMIC DNA]</scope>
    <source>
        <strain evidence="7 9">CGMCC 1.15366</strain>
    </source>
</reference>
<keyword evidence="10" id="KW-1185">Reference proteome</keyword>
<feature type="active site" description="Nucleophile" evidence="4">
    <location>
        <position position="47"/>
    </location>
</feature>
<dbReference type="InterPro" id="IPR045943">
    <property type="entry name" value="DUF6363"/>
</dbReference>
<evidence type="ECO:0000256" key="5">
    <source>
        <dbReference type="SAM" id="MobiDB-lite"/>
    </source>
</evidence>
<dbReference type="PANTHER" id="PTHR14226:SF25">
    <property type="entry name" value="PHOSPHOESTERASE"/>
    <property type="match status" value="1"/>
</dbReference>
<dbReference type="GO" id="GO:0016042">
    <property type="term" value="P:lipid catabolic process"/>
    <property type="evidence" value="ECO:0007669"/>
    <property type="project" value="UniProtKB-UniRule"/>
</dbReference>
<feature type="domain" description="PNPLA" evidence="6">
    <location>
        <begin position="13"/>
        <end position="179"/>
    </location>
</feature>
<dbReference type="CDD" id="cd07208">
    <property type="entry name" value="Pat_hypo_Ecoli_yjju_like"/>
    <property type="match status" value="1"/>
</dbReference>
<proteinExistence type="predicted"/>
<feature type="compositionally biased region" description="Polar residues" evidence="5">
    <location>
        <begin position="298"/>
        <end position="309"/>
    </location>
</feature>
<evidence type="ECO:0000259" key="6">
    <source>
        <dbReference type="PROSITE" id="PS51635"/>
    </source>
</evidence>
<dbReference type="PROSITE" id="PS51635">
    <property type="entry name" value="PNPLA"/>
    <property type="match status" value="1"/>
</dbReference>
<accession>A0A327WYY0</accession>
<dbReference type="Pfam" id="PF19890">
    <property type="entry name" value="DUF6363"/>
    <property type="match status" value="1"/>
</dbReference>
<name>A0A327WYY0_9GAMM</name>
<comment type="caution">
    <text evidence="4">Lacks conserved residue(s) required for the propagation of feature annotation.</text>
</comment>
<evidence type="ECO:0000313" key="8">
    <source>
        <dbReference type="EMBL" id="RUO24801.1"/>
    </source>
</evidence>
<dbReference type="EMBL" id="PIPK01000005">
    <property type="protein sequence ID" value="RUO24801.1"/>
    <property type="molecule type" value="Genomic_DNA"/>
</dbReference>
<dbReference type="EMBL" id="QLMD01000005">
    <property type="protein sequence ID" value="RAJ98381.1"/>
    <property type="molecule type" value="Genomic_DNA"/>
</dbReference>
<comment type="caution">
    <text evidence="7">The sequence shown here is derived from an EMBL/GenBank/DDBJ whole genome shotgun (WGS) entry which is preliminary data.</text>
</comment>
<evidence type="ECO:0000256" key="4">
    <source>
        <dbReference type="PROSITE-ProRule" id="PRU01161"/>
    </source>
</evidence>
<reference evidence="8 10" key="1">
    <citation type="journal article" date="2018" name="Front. Microbiol.">
        <title>Genome-Based Analysis Reveals the Taxonomy and Diversity of the Family Idiomarinaceae.</title>
        <authorList>
            <person name="Liu Y."/>
            <person name="Lai Q."/>
            <person name="Shao Z."/>
        </authorList>
    </citation>
    <scope>NUCLEOTIDE SEQUENCE [LARGE SCALE GENOMIC DNA]</scope>
    <source>
        <strain evidence="8 10">CF12-14</strain>
    </source>
</reference>
<evidence type="ECO:0000313" key="10">
    <source>
        <dbReference type="Proteomes" id="UP000287865"/>
    </source>
</evidence>
<dbReference type="Proteomes" id="UP000249203">
    <property type="component" value="Unassembled WGS sequence"/>
</dbReference>
<feature type="active site" description="Proton acceptor" evidence="4">
    <location>
        <position position="166"/>
    </location>
</feature>
<sequence>MSQQSENPKRRALIIEGGAMRGIFAAGVLDTFIEHDYYPFDMVIGVSAGSTTGIAYLTGDHKRSYQILTDHARRPDFFSFSRYAKGGHLCDVSWLWQTSRADLSLNMAQYVSRNIPMWVVTTSVRTGLPLYHKVDAHNLDEVFPASCAMPIVFRDYPAVAGEAMSDGGLGDSIPVRYAHKQGANDILVIRSVPESYRKERVRFPSMLKPLLADYPRLLGAALRRERKYNDALAFIQNPPQGCRVKQLCPPEDFPVARFTRDLDKLNQGYQQGVEVAKLYLQDQPMMPSHQASAILPSEQAQPVSDAQTA</sequence>
<evidence type="ECO:0000256" key="3">
    <source>
        <dbReference type="ARBA" id="ARBA00023098"/>
    </source>
</evidence>
<dbReference type="Proteomes" id="UP000287865">
    <property type="component" value="Unassembled WGS sequence"/>
</dbReference>
<dbReference type="Pfam" id="PF01734">
    <property type="entry name" value="Patatin"/>
    <property type="match status" value="1"/>
</dbReference>
<feature type="short sequence motif" description="GXSXG" evidence="4">
    <location>
        <begin position="45"/>
        <end position="49"/>
    </location>
</feature>
<keyword evidence="2 4" id="KW-0442">Lipid degradation</keyword>
<dbReference type="PANTHER" id="PTHR14226">
    <property type="entry name" value="NEUROPATHY TARGET ESTERASE/SWISS CHEESE D.MELANOGASTER"/>
    <property type="match status" value="1"/>
</dbReference>
<protein>
    <submittedName>
        <fullName evidence="8">Patatin family protein</fullName>
    </submittedName>
    <submittedName>
        <fullName evidence="7">Putative patatin/cPLA2 family phospholipase</fullName>
    </submittedName>
</protein>
<organism evidence="7 9">
    <name type="scientific">Aliidiomarina maris</name>
    <dbReference type="NCBI Taxonomy" id="531312"/>
    <lineage>
        <taxon>Bacteria</taxon>
        <taxon>Pseudomonadati</taxon>
        <taxon>Pseudomonadota</taxon>
        <taxon>Gammaproteobacteria</taxon>
        <taxon>Alteromonadales</taxon>
        <taxon>Idiomarinaceae</taxon>
        <taxon>Aliidiomarina</taxon>
    </lineage>
</organism>
<dbReference type="SUPFAM" id="SSF52151">
    <property type="entry name" value="FabD/lysophospholipase-like"/>
    <property type="match status" value="1"/>
</dbReference>
<evidence type="ECO:0000256" key="2">
    <source>
        <dbReference type="ARBA" id="ARBA00022963"/>
    </source>
</evidence>